<reference evidence="2" key="1">
    <citation type="submission" date="2024-03" db="EMBL/GenBank/DDBJ databases">
        <title>Chitinophaga horti sp. nov., isolated from garden soil.</title>
        <authorList>
            <person name="Lee D.S."/>
            <person name="Han D.M."/>
            <person name="Baek J.H."/>
            <person name="Choi D.G."/>
            <person name="Jeon J.H."/>
            <person name="Jeon C.O."/>
        </authorList>
    </citation>
    <scope>NUCLEOTIDE SEQUENCE [LARGE SCALE GENOMIC DNA]</scope>
    <source>
        <strain evidence="2">GPA1</strain>
    </source>
</reference>
<dbReference type="Proteomes" id="UP001485459">
    <property type="component" value="Chromosome"/>
</dbReference>
<dbReference type="EMBL" id="CP149822">
    <property type="protein sequence ID" value="WZN42017.1"/>
    <property type="molecule type" value="Genomic_DNA"/>
</dbReference>
<accession>A0ABZ2YR53</accession>
<dbReference type="PROSITE" id="PS51257">
    <property type="entry name" value="PROKAR_LIPOPROTEIN"/>
    <property type="match status" value="1"/>
</dbReference>
<name>A0ABZ2YR53_9BACT</name>
<evidence type="ECO:0000313" key="1">
    <source>
        <dbReference type="EMBL" id="WZN42017.1"/>
    </source>
</evidence>
<keyword evidence="2" id="KW-1185">Reference proteome</keyword>
<dbReference type="RefSeq" id="WP_341836860.1">
    <property type="nucleotide sequence ID" value="NZ_CP149822.1"/>
</dbReference>
<evidence type="ECO:0008006" key="3">
    <source>
        <dbReference type="Google" id="ProtNLM"/>
    </source>
</evidence>
<proteinExistence type="predicted"/>
<evidence type="ECO:0000313" key="2">
    <source>
        <dbReference type="Proteomes" id="UP001485459"/>
    </source>
</evidence>
<gene>
    <name evidence="1" type="ORF">WJU16_03070</name>
</gene>
<protein>
    <recommendedName>
        <fullName evidence="3">Lipoprotein</fullName>
    </recommendedName>
</protein>
<organism evidence="1 2">
    <name type="scientific">Chitinophaga pollutisoli</name>
    <dbReference type="NCBI Taxonomy" id="3133966"/>
    <lineage>
        <taxon>Bacteria</taxon>
        <taxon>Pseudomonadati</taxon>
        <taxon>Bacteroidota</taxon>
        <taxon>Chitinophagia</taxon>
        <taxon>Chitinophagales</taxon>
        <taxon>Chitinophagaceae</taxon>
        <taxon>Chitinophaga</taxon>
    </lineage>
</organism>
<sequence length="135" mass="15795">MKIIHLLGLSLFLSCTKTEPLSVIFTREEPLPTRIVSNFLNFSTGDSLYPAGINRQVFNFVYLESDKRILGDKLYEQPWYREKIAHIARIALNRISADIPLSQEMLCEYSFDLKPYFNDRAIPAKFAWTLKELRY</sequence>